<evidence type="ECO:0000256" key="1">
    <source>
        <dbReference type="SAM" id="Phobius"/>
    </source>
</evidence>
<organism evidence="2 3">
    <name type="scientific">Paenibacillus aestuarii</name>
    <dbReference type="NCBI Taxonomy" id="516965"/>
    <lineage>
        <taxon>Bacteria</taxon>
        <taxon>Bacillati</taxon>
        <taxon>Bacillota</taxon>
        <taxon>Bacilli</taxon>
        <taxon>Bacillales</taxon>
        <taxon>Paenibacillaceae</taxon>
        <taxon>Paenibacillus</taxon>
    </lineage>
</organism>
<proteinExistence type="predicted"/>
<feature type="transmembrane region" description="Helical" evidence="1">
    <location>
        <begin position="229"/>
        <end position="253"/>
    </location>
</feature>
<evidence type="ECO:0000313" key="2">
    <source>
        <dbReference type="EMBL" id="MFC5448629.1"/>
    </source>
</evidence>
<dbReference type="EMBL" id="JBHSMJ010000009">
    <property type="protein sequence ID" value="MFC5448629.1"/>
    <property type="molecule type" value="Genomic_DNA"/>
</dbReference>
<keyword evidence="1" id="KW-0472">Membrane</keyword>
<name>A0ABW0K5W8_9BACL</name>
<sequence length="266" mass="29378">MMPGKLKRLLLFVFACWKANLLGAMEFRLSFLLTAGMMLINNVVWIVFWGIYFRRFPVVNGWELTDVMMLWAVAAGGYGLMAMLFGNSMRVASLIASGQLDVYLTQPKPVLLHVLISRMSVSSIGEVVFALLVYALFGDRSPFGLLKFGLALVMSALIFIFFTIIVNCLAFWLGNTEGLSFQLFNALLTFTTYPTGIFRGLGKLVLFTVIPAGFISYLPIGLLRHMDPVFLFGAVGVTALLTVGGIVLFYAGLRRYASGNMMGLRS</sequence>
<dbReference type="PANTHER" id="PTHR36833:SF1">
    <property type="entry name" value="INTEGRAL MEMBRANE TRANSPORT PROTEIN"/>
    <property type="match status" value="1"/>
</dbReference>
<keyword evidence="3" id="KW-1185">Reference proteome</keyword>
<feature type="transmembrane region" description="Helical" evidence="1">
    <location>
        <begin position="64"/>
        <end position="85"/>
    </location>
</feature>
<feature type="transmembrane region" description="Helical" evidence="1">
    <location>
        <begin position="204"/>
        <end position="223"/>
    </location>
</feature>
<keyword evidence="1" id="KW-1133">Transmembrane helix</keyword>
<feature type="transmembrane region" description="Helical" evidence="1">
    <location>
        <begin position="149"/>
        <end position="173"/>
    </location>
</feature>
<dbReference type="InterPro" id="IPR010390">
    <property type="entry name" value="ABC-2_transporter-like"/>
</dbReference>
<dbReference type="PANTHER" id="PTHR36833">
    <property type="entry name" value="SLR0610 PROTEIN-RELATED"/>
    <property type="match status" value="1"/>
</dbReference>
<feature type="transmembrane region" description="Helical" evidence="1">
    <location>
        <begin position="31"/>
        <end position="52"/>
    </location>
</feature>
<dbReference type="RefSeq" id="WP_270878290.1">
    <property type="nucleotide sequence ID" value="NZ_JAQFVF010000018.1"/>
</dbReference>
<dbReference type="Proteomes" id="UP001596044">
    <property type="component" value="Unassembled WGS sequence"/>
</dbReference>
<protein>
    <submittedName>
        <fullName evidence="2">ABC transporter permease</fullName>
    </submittedName>
</protein>
<gene>
    <name evidence="2" type="ORF">ACFPOG_10170</name>
</gene>
<comment type="caution">
    <text evidence="2">The sequence shown here is derived from an EMBL/GenBank/DDBJ whole genome shotgun (WGS) entry which is preliminary data.</text>
</comment>
<keyword evidence="1" id="KW-0812">Transmembrane</keyword>
<reference evidence="3" key="1">
    <citation type="journal article" date="2019" name="Int. J. Syst. Evol. Microbiol.">
        <title>The Global Catalogue of Microorganisms (GCM) 10K type strain sequencing project: providing services to taxonomists for standard genome sequencing and annotation.</title>
        <authorList>
            <consortium name="The Broad Institute Genomics Platform"/>
            <consortium name="The Broad Institute Genome Sequencing Center for Infectious Disease"/>
            <person name="Wu L."/>
            <person name="Ma J."/>
        </authorList>
    </citation>
    <scope>NUCLEOTIDE SEQUENCE [LARGE SCALE GENOMIC DNA]</scope>
    <source>
        <strain evidence="3">KACC 11904</strain>
    </source>
</reference>
<evidence type="ECO:0000313" key="3">
    <source>
        <dbReference type="Proteomes" id="UP001596044"/>
    </source>
</evidence>
<dbReference type="Pfam" id="PF06182">
    <property type="entry name" value="ABC2_membrane_6"/>
    <property type="match status" value="1"/>
</dbReference>
<accession>A0ABW0K5W8</accession>
<feature type="transmembrane region" description="Helical" evidence="1">
    <location>
        <begin position="110"/>
        <end position="137"/>
    </location>
</feature>